<organism evidence="4">
    <name type="scientific">Desulfobacca acetoxidans</name>
    <dbReference type="NCBI Taxonomy" id="60893"/>
    <lineage>
        <taxon>Bacteria</taxon>
        <taxon>Pseudomonadati</taxon>
        <taxon>Thermodesulfobacteriota</taxon>
        <taxon>Desulfobaccia</taxon>
        <taxon>Desulfobaccales</taxon>
        <taxon>Desulfobaccaceae</taxon>
        <taxon>Desulfobacca</taxon>
    </lineage>
</organism>
<dbReference type="InterPro" id="IPR002220">
    <property type="entry name" value="DapA-like"/>
</dbReference>
<dbReference type="SMART" id="SM01130">
    <property type="entry name" value="DHDPS"/>
    <property type="match status" value="1"/>
</dbReference>
<dbReference type="AlphaFoldDB" id="A0A7C5ELV4"/>
<dbReference type="Gene3D" id="3.20.20.70">
    <property type="entry name" value="Aldolase class I"/>
    <property type="match status" value="1"/>
</dbReference>
<sequence>MSDTTQVTSPPEGLIIELVTPLTPSGSLDRDGLRTLVARVLPAADGLFLAGPLTGEGLFLPDTVRRDLICQAFLLVAGRLPLLLGITGHTAEETHGWAQTVRQEMDLRKYQGPVFLVDLPLWYHSNRGLPRFYTALLKEVKLPLILLNLPKLVGQQAVFFKHRNLRTQVVKKLAALPSVVGLIYQGDMRRFLNYHLAAVARPSFAFYEADEVRFLTRPGAWGVVSPGAQLCPETWRRVTRACLHPDEVGEDISKRHELWEESTRLLQLAGLYRAAPAALMKGVLAAHGLIASDTTAPGTPLPPPPQKQKLLELPAFPLEP</sequence>
<dbReference type="PANTHER" id="PTHR12128:SF66">
    <property type="entry name" value="4-HYDROXY-2-OXOGLUTARATE ALDOLASE, MITOCHONDRIAL"/>
    <property type="match status" value="1"/>
</dbReference>
<dbReference type="SUPFAM" id="SSF51569">
    <property type="entry name" value="Aldolase"/>
    <property type="match status" value="1"/>
</dbReference>
<feature type="region of interest" description="Disordered" evidence="3">
    <location>
        <begin position="295"/>
        <end position="320"/>
    </location>
</feature>
<dbReference type="CDD" id="cd00408">
    <property type="entry name" value="DHDPS-like"/>
    <property type="match status" value="1"/>
</dbReference>
<evidence type="ECO:0000256" key="2">
    <source>
        <dbReference type="ARBA" id="ARBA00023239"/>
    </source>
</evidence>
<evidence type="ECO:0000256" key="1">
    <source>
        <dbReference type="ARBA" id="ARBA00007592"/>
    </source>
</evidence>
<keyword evidence="2" id="KW-0456">Lyase</keyword>
<evidence type="ECO:0000256" key="3">
    <source>
        <dbReference type="SAM" id="MobiDB-lite"/>
    </source>
</evidence>
<dbReference type="PANTHER" id="PTHR12128">
    <property type="entry name" value="DIHYDRODIPICOLINATE SYNTHASE"/>
    <property type="match status" value="1"/>
</dbReference>
<reference evidence="4" key="1">
    <citation type="journal article" date="2020" name="mSystems">
        <title>Genome- and Community-Level Interaction Insights into Carbon Utilization and Element Cycling Functions of Hydrothermarchaeota in Hydrothermal Sediment.</title>
        <authorList>
            <person name="Zhou Z."/>
            <person name="Liu Y."/>
            <person name="Xu W."/>
            <person name="Pan J."/>
            <person name="Luo Z.H."/>
            <person name="Li M."/>
        </authorList>
    </citation>
    <scope>NUCLEOTIDE SEQUENCE [LARGE SCALE GENOMIC DNA]</scope>
    <source>
        <strain evidence="4">SpSt-853</strain>
    </source>
</reference>
<gene>
    <name evidence="4" type="ORF">ENW48_03655</name>
</gene>
<proteinExistence type="inferred from homology"/>
<dbReference type="GO" id="GO:0005829">
    <property type="term" value="C:cytosol"/>
    <property type="evidence" value="ECO:0007669"/>
    <property type="project" value="TreeGrafter"/>
</dbReference>
<dbReference type="EMBL" id="DTKJ01000022">
    <property type="protein sequence ID" value="HGZ11299.1"/>
    <property type="molecule type" value="Genomic_DNA"/>
</dbReference>
<protein>
    <submittedName>
        <fullName evidence="4">Dihydrodipicolinate synthase family protein</fullName>
    </submittedName>
</protein>
<comment type="similarity">
    <text evidence="1">Belongs to the DapA family.</text>
</comment>
<dbReference type="InterPro" id="IPR013785">
    <property type="entry name" value="Aldolase_TIM"/>
</dbReference>
<evidence type="ECO:0000313" key="4">
    <source>
        <dbReference type="EMBL" id="HGZ11299.1"/>
    </source>
</evidence>
<accession>A0A7C5ELV4</accession>
<dbReference type="GO" id="GO:0008840">
    <property type="term" value="F:4-hydroxy-tetrahydrodipicolinate synthase activity"/>
    <property type="evidence" value="ECO:0007669"/>
    <property type="project" value="TreeGrafter"/>
</dbReference>
<dbReference type="Pfam" id="PF00701">
    <property type="entry name" value="DHDPS"/>
    <property type="match status" value="1"/>
</dbReference>
<name>A0A7C5ELV4_9BACT</name>
<comment type="caution">
    <text evidence="4">The sequence shown here is derived from an EMBL/GenBank/DDBJ whole genome shotgun (WGS) entry which is preliminary data.</text>
</comment>